<dbReference type="SMART" id="SM00825">
    <property type="entry name" value="PKS_KS"/>
    <property type="match status" value="1"/>
</dbReference>
<dbReference type="GO" id="GO:0006633">
    <property type="term" value="P:fatty acid biosynthetic process"/>
    <property type="evidence" value="ECO:0007669"/>
    <property type="project" value="InterPro"/>
</dbReference>
<evidence type="ECO:0000259" key="5">
    <source>
        <dbReference type="PROSITE" id="PS52004"/>
    </source>
</evidence>
<dbReference type="GO" id="GO:0004312">
    <property type="term" value="F:fatty acid synthase activity"/>
    <property type="evidence" value="ECO:0007669"/>
    <property type="project" value="TreeGrafter"/>
</dbReference>
<dbReference type="Pfam" id="PF00550">
    <property type="entry name" value="PP-binding"/>
    <property type="match status" value="1"/>
</dbReference>
<keyword evidence="7" id="KW-1185">Reference proteome</keyword>
<dbReference type="PROSITE" id="PS00606">
    <property type="entry name" value="KS3_1"/>
    <property type="match status" value="1"/>
</dbReference>
<dbReference type="GO" id="GO:0004315">
    <property type="term" value="F:3-oxoacyl-[acyl-carrier-protein] synthase activity"/>
    <property type="evidence" value="ECO:0007669"/>
    <property type="project" value="InterPro"/>
</dbReference>
<comment type="caution">
    <text evidence="6">The sequence shown here is derived from an EMBL/GenBank/DDBJ whole genome shotgun (WGS) entry which is preliminary data.</text>
</comment>
<proteinExistence type="predicted"/>
<name>A0AA36NHC1_9DINO</name>
<dbReference type="Gene3D" id="3.40.47.10">
    <property type="match status" value="1"/>
</dbReference>
<dbReference type="GO" id="GO:0031177">
    <property type="term" value="F:phosphopantetheine binding"/>
    <property type="evidence" value="ECO:0007669"/>
    <property type="project" value="InterPro"/>
</dbReference>
<dbReference type="PROSITE" id="PS50075">
    <property type="entry name" value="CARRIER"/>
    <property type="match status" value="1"/>
</dbReference>
<dbReference type="InterPro" id="IPR014030">
    <property type="entry name" value="Ketoacyl_synth_N"/>
</dbReference>
<dbReference type="PANTHER" id="PTHR43775:SF37">
    <property type="entry name" value="SI:DKEY-61P9.11"/>
    <property type="match status" value="1"/>
</dbReference>
<feature type="domain" description="Ketosynthase family 3 (KS3)" evidence="5">
    <location>
        <begin position="74"/>
        <end position="314"/>
    </location>
</feature>
<evidence type="ECO:0000256" key="1">
    <source>
        <dbReference type="ARBA" id="ARBA00022450"/>
    </source>
</evidence>
<dbReference type="InterPro" id="IPR009081">
    <property type="entry name" value="PP-bd_ACP"/>
</dbReference>
<dbReference type="Pfam" id="PF00109">
    <property type="entry name" value="ketoacyl-synt"/>
    <property type="match status" value="1"/>
</dbReference>
<gene>
    <name evidence="6" type="ORF">EVOR1521_LOCUS28937</name>
</gene>
<dbReference type="SMART" id="SM00823">
    <property type="entry name" value="PKS_PP"/>
    <property type="match status" value="1"/>
</dbReference>
<evidence type="ECO:0000313" key="6">
    <source>
        <dbReference type="EMBL" id="CAJ1407167.1"/>
    </source>
</evidence>
<dbReference type="AlphaFoldDB" id="A0AA36NHC1"/>
<dbReference type="InterPro" id="IPR050091">
    <property type="entry name" value="PKS_NRPS_Biosynth_Enz"/>
</dbReference>
<sequence length="314" mass="32959">VRRVASEALGILEEDLKDDTPLMQAGMTSQGAEVLRVLLAQELQRPLPRTLALDHPTVGSLARFLAPSPTPPKPLPGAASLARWERPLCWRTELGAGEALAAGAAGCDAAVRVPLARWDVEELGSTAKHGVFLEDLELFQAEVFHMSPAEAAVVDPGQRLLLRCAAEFCGGHGFGGGKDVAVVLAQFQSLILATQLNEYSITPILSGFDLVGPSFQVDCACSSALAALHLAALEGQEALVAAVNLLLHPSAQIYFSCAGMLSSRGRCRSFDASADGYARAEAGGVLRLGLPEEEEGPRLLGSCAGKPSHIYGIS</sequence>
<evidence type="ECO:0000256" key="3">
    <source>
        <dbReference type="ARBA" id="ARBA00022679"/>
    </source>
</evidence>
<evidence type="ECO:0000259" key="4">
    <source>
        <dbReference type="PROSITE" id="PS50075"/>
    </source>
</evidence>
<protein>
    <recommendedName>
        <fullName evidence="8">Polyketide synthase</fullName>
    </recommendedName>
</protein>
<feature type="non-terminal residue" evidence="6">
    <location>
        <position position="1"/>
    </location>
</feature>
<reference evidence="6" key="1">
    <citation type="submission" date="2023-08" db="EMBL/GenBank/DDBJ databases">
        <authorList>
            <person name="Chen Y."/>
            <person name="Shah S."/>
            <person name="Dougan E. K."/>
            <person name="Thang M."/>
            <person name="Chan C."/>
        </authorList>
    </citation>
    <scope>NUCLEOTIDE SEQUENCE</scope>
</reference>
<feature type="domain" description="Carrier" evidence="4">
    <location>
        <begin position="1"/>
        <end position="69"/>
    </location>
</feature>
<dbReference type="PROSITE" id="PS52004">
    <property type="entry name" value="KS3_2"/>
    <property type="match status" value="1"/>
</dbReference>
<dbReference type="InterPro" id="IPR020806">
    <property type="entry name" value="PKS_PP-bd"/>
</dbReference>
<dbReference type="SUPFAM" id="SSF47336">
    <property type="entry name" value="ACP-like"/>
    <property type="match status" value="1"/>
</dbReference>
<dbReference type="InterPro" id="IPR018201">
    <property type="entry name" value="Ketoacyl_synth_AS"/>
</dbReference>
<dbReference type="Proteomes" id="UP001178507">
    <property type="component" value="Unassembled WGS sequence"/>
</dbReference>
<organism evidence="6 7">
    <name type="scientific">Effrenium voratum</name>
    <dbReference type="NCBI Taxonomy" id="2562239"/>
    <lineage>
        <taxon>Eukaryota</taxon>
        <taxon>Sar</taxon>
        <taxon>Alveolata</taxon>
        <taxon>Dinophyceae</taxon>
        <taxon>Suessiales</taxon>
        <taxon>Symbiodiniaceae</taxon>
        <taxon>Effrenium</taxon>
    </lineage>
</organism>
<keyword evidence="1" id="KW-0596">Phosphopantetheine</keyword>
<dbReference type="SUPFAM" id="SSF53901">
    <property type="entry name" value="Thiolase-like"/>
    <property type="match status" value="1"/>
</dbReference>
<dbReference type="Gene3D" id="1.10.1200.10">
    <property type="entry name" value="ACP-like"/>
    <property type="match status" value="1"/>
</dbReference>
<dbReference type="EMBL" id="CAUJNA010003661">
    <property type="protein sequence ID" value="CAJ1407167.1"/>
    <property type="molecule type" value="Genomic_DNA"/>
</dbReference>
<evidence type="ECO:0000313" key="7">
    <source>
        <dbReference type="Proteomes" id="UP001178507"/>
    </source>
</evidence>
<dbReference type="InterPro" id="IPR016039">
    <property type="entry name" value="Thiolase-like"/>
</dbReference>
<dbReference type="PANTHER" id="PTHR43775">
    <property type="entry name" value="FATTY ACID SYNTHASE"/>
    <property type="match status" value="1"/>
</dbReference>
<dbReference type="InterPro" id="IPR020841">
    <property type="entry name" value="PKS_Beta-ketoAc_synthase_dom"/>
</dbReference>
<evidence type="ECO:0000256" key="2">
    <source>
        <dbReference type="ARBA" id="ARBA00022553"/>
    </source>
</evidence>
<dbReference type="InterPro" id="IPR036736">
    <property type="entry name" value="ACP-like_sf"/>
</dbReference>
<evidence type="ECO:0008006" key="8">
    <source>
        <dbReference type="Google" id="ProtNLM"/>
    </source>
</evidence>
<keyword evidence="2" id="KW-0597">Phosphoprotein</keyword>
<keyword evidence="3" id="KW-0808">Transferase</keyword>
<accession>A0AA36NHC1</accession>